<gene>
    <name evidence="15" type="ordered locus">MXAN_5217</name>
</gene>
<dbReference type="PRINTS" id="PR00457">
    <property type="entry name" value="ANPEROXIDASE"/>
</dbReference>
<dbReference type="GO" id="GO:0006633">
    <property type="term" value="P:fatty acid biosynthetic process"/>
    <property type="evidence" value="ECO:0007669"/>
    <property type="project" value="UniProtKB-KW"/>
</dbReference>
<dbReference type="GO" id="GO:0046872">
    <property type="term" value="F:metal ion binding"/>
    <property type="evidence" value="ECO:0007669"/>
    <property type="project" value="UniProtKB-KW"/>
</dbReference>
<dbReference type="EnsemblBacteria" id="ABF88938">
    <property type="protein sequence ID" value="ABF88938"/>
    <property type="gene ID" value="MXAN_5217"/>
</dbReference>
<evidence type="ECO:0000256" key="14">
    <source>
        <dbReference type="SAM" id="MobiDB-lite"/>
    </source>
</evidence>
<dbReference type="PeroxiBase" id="3375">
    <property type="entry name" value="MxPGHS01"/>
</dbReference>
<dbReference type="KEGG" id="mxa:MXAN_5217"/>
<dbReference type="GO" id="GO:0016702">
    <property type="term" value="F:oxidoreductase activity, acting on single donors with incorporation of molecular oxygen, incorporation of two atoms of oxygen"/>
    <property type="evidence" value="ECO:0007669"/>
    <property type="project" value="TreeGrafter"/>
</dbReference>
<dbReference type="InterPro" id="IPR050783">
    <property type="entry name" value="Oxylipin_biosynth_metab"/>
</dbReference>
<feature type="compositionally biased region" description="Basic and acidic residues" evidence="14">
    <location>
        <begin position="197"/>
        <end position="225"/>
    </location>
</feature>
<dbReference type="GO" id="GO:0020037">
    <property type="term" value="F:heme binding"/>
    <property type="evidence" value="ECO:0007669"/>
    <property type="project" value="InterPro"/>
</dbReference>
<name>Q1D1V4_MYXXD</name>
<keyword evidence="10" id="KW-0560">Oxidoreductase</keyword>
<dbReference type="InterPro" id="IPR034815">
    <property type="entry name" value="A_dioxygenase"/>
</dbReference>
<evidence type="ECO:0000313" key="16">
    <source>
        <dbReference type="Proteomes" id="UP000002402"/>
    </source>
</evidence>
<keyword evidence="7" id="KW-0611">Plant defense</keyword>
<evidence type="ECO:0000256" key="4">
    <source>
        <dbReference type="ARBA" id="ARBA00022617"/>
    </source>
</evidence>
<evidence type="ECO:0000256" key="6">
    <source>
        <dbReference type="ARBA" id="ARBA00022767"/>
    </source>
</evidence>
<keyword evidence="4" id="KW-0349">Heme</keyword>
<dbReference type="GO" id="GO:0006952">
    <property type="term" value="P:defense response"/>
    <property type="evidence" value="ECO:0007669"/>
    <property type="project" value="UniProtKB-KW"/>
</dbReference>
<organism evidence="15 16">
    <name type="scientific">Myxococcus xanthus (strain DK1622)</name>
    <dbReference type="NCBI Taxonomy" id="246197"/>
    <lineage>
        <taxon>Bacteria</taxon>
        <taxon>Pseudomonadati</taxon>
        <taxon>Myxococcota</taxon>
        <taxon>Myxococcia</taxon>
        <taxon>Myxococcales</taxon>
        <taxon>Cystobacterineae</taxon>
        <taxon>Myxococcaceae</taxon>
        <taxon>Myxococcus</taxon>
    </lineage>
</organism>
<evidence type="ECO:0000256" key="9">
    <source>
        <dbReference type="ARBA" id="ARBA00022964"/>
    </source>
</evidence>
<feature type="region of interest" description="Disordered" evidence="14">
    <location>
        <begin position="1"/>
        <end position="21"/>
    </location>
</feature>
<keyword evidence="6" id="KW-0925">Oxylipin biosynthesis</keyword>
<dbReference type="GO" id="GO:0004601">
    <property type="term" value="F:peroxidase activity"/>
    <property type="evidence" value="ECO:0007669"/>
    <property type="project" value="UniProtKB-KW"/>
</dbReference>
<evidence type="ECO:0000256" key="3">
    <source>
        <dbReference type="ARBA" id="ARBA00022559"/>
    </source>
</evidence>
<evidence type="ECO:0000256" key="8">
    <source>
        <dbReference type="ARBA" id="ARBA00022832"/>
    </source>
</evidence>
<keyword evidence="13" id="KW-0275">Fatty acid biosynthesis</keyword>
<evidence type="ECO:0000256" key="2">
    <source>
        <dbReference type="ARBA" id="ARBA00022516"/>
    </source>
</evidence>
<dbReference type="OrthoDB" id="9765610at2"/>
<dbReference type="Pfam" id="PF03098">
    <property type="entry name" value="An_peroxidase"/>
    <property type="match status" value="1"/>
</dbReference>
<dbReference type="PROSITE" id="PS50292">
    <property type="entry name" value="PEROXIDASE_3"/>
    <property type="match status" value="1"/>
</dbReference>
<dbReference type="Gene3D" id="1.10.640.10">
    <property type="entry name" value="Haem peroxidase domain superfamily, animal type"/>
    <property type="match status" value="1"/>
</dbReference>
<evidence type="ECO:0000256" key="11">
    <source>
        <dbReference type="ARBA" id="ARBA00023004"/>
    </source>
</evidence>
<evidence type="ECO:0000256" key="12">
    <source>
        <dbReference type="ARBA" id="ARBA00023098"/>
    </source>
</evidence>
<dbReference type="InterPro" id="IPR010255">
    <property type="entry name" value="Haem_peroxidase_sf"/>
</dbReference>
<keyword evidence="12" id="KW-0443">Lipid metabolism</keyword>
<dbReference type="PANTHER" id="PTHR11903">
    <property type="entry name" value="PROSTAGLANDIN G/H SYNTHASE"/>
    <property type="match status" value="1"/>
</dbReference>
<evidence type="ECO:0000256" key="1">
    <source>
        <dbReference type="ARBA" id="ARBA00001913"/>
    </source>
</evidence>
<dbReference type="GO" id="GO:0031408">
    <property type="term" value="P:oxylipin biosynthetic process"/>
    <property type="evidence" value="ECO:0007669"/>
    <property type="project" value="UniProtKB-KW"/>
</dbReference>
<dbReference type="GO" id="GO:0006979">
    <property type="term" value="P:response to oxidative stress"/>
    <property type="evidence" value="ECO:0007669"/>
    <property type="project" value="InterPro"/>
</dbReference>
<evidence type="ECO:0000256" key="5">
    <source>
        <dbReference type="ARBA" id="ARBA00022723"/>
    </source>
</evidence>
<dbReference type="CDD" id="cd09818">
    <property type="entry name" value="PIOX_like"/>
    <property type="match status" value="1"/>
</dbReference>
<dbReference type="HOGENOM" id="CLU_033051_0_0_7"/>
<keyword evidence="9" id="KW-0223">Dioxygenase</keyword>
<sequence>MDEMEGTVQPVAGVSTGVPRPAAARRIKPVAKSTLRPFRRTVASRALSGVFSGLNRVIAWHRLPKFLGLLNLIPIRDELRAKNLYDTTHLPSTQAPEPPTWDPELATRRASDGTYNDLSNPRMGAAGTRFGRNVPLENAWPEPEPALLEPSPRVISNRLLARQSFVPATSLNLLAAAWIQFMTHDWFDHGSPKRGGEFKVPLDKERGDSWSEDPMRIRRTPEDPTRIPGAKDGPPTYINQHSQWWDASQIYGSNEEETRALRCTDDEDGGQRRGKLILTGEGLEAQLPVDPNTHLQKSGVTHNWWIGLSLLHTTFAKEHNAIVDRLRLEFPDWNGDRLFHTARLINTALMAKIHTIEWTPAILAHPTTETALNTNWWGLVGQRVTRLFGRMSRSELISGIPGSEVNHHGVPFALTEEFVAVYRMHSLIPDTMRLHRMRDGVQVREVAMVDLAGPNTLKALEDGLTMVDLCYSFGISHPGALVLHNYPAFLRDLHRQDPDGAESRVDLASIDVMRDRERGVPRYNAFRKLMHLQPARSFKDITRNEQWARELREVYGHVDRVDLMVGMLAEDPPRGFGFSDTAFRVFILMASRRLASDRFFTNDQNVNLYTQPGMAWLNENTMASVLLRHYPGLAPALRQTRNAFAPWEPVSMVATEPPAGSLLH</sequence>
<keyword evidence="2" id="KW-0444">Lipid biosynthesis</keyword>
<dbReference type="EMBL" id="CP000113">
    <property type="protein sequence ID" value="ABF88938.1"/>
    <property type="molecule type" value="Genomic_DNA"/>
</dbReference>
<evidence type="ECO:0000256" key="13">
    <source>
        <dbReference type="ARBA" id="ARBA00023160"/>
    </source>
</evidence>
<keyword evidence="8" id="KW-0276">Fatty acid metabolism</keyword>
<dbReference type="AlphaFoldDB" id="Q1D1V4"/>
<protein>
    <submittedName>
        <fullName evidence="15">Peroxidase family protein</fullName>
    </submittedName>
</protein>
<dbReference type="eggNOG" id="COG2373">
    <property type="taxonomic scope" value="Bacteria"/>
</dbReference>
<dbReference type="InterPro" id="IPR037120">
    <property type="entry name" value="Haem_peroxidase_sf_animal"/>
</dbReference>
<feature type="region of interest" description="Disordered" evidence="14">
    <location>
        <begin position="197"/>
        <end position="236"/>
    </location>
</feature>
<dbReference type="InterPro" id="IPR019791">
    <property type="entry name" value="Haem_peroxidase_animal"/>
</dbReference>
<dbReference type="PANTHER" id="PTHR11903:SF11">
    <property type="entry name" value="ALPHA-DIOXYGENASE 1"/>
    <property type="match status" value="1"/>
</dbReference>
<dbReference type="STRING" id="246197.MXAN_5217"/>
<keyword evidence="16" id="KW-1185">Reference proteome</keyword>
<proteinExistence type="predicted"/>
<reference evidence="15 16" key="1">
    <citation type="journal article" date="2006" name="Proc. Natl. Acad. Sci. U.S.A.">
        <title>Evolution of sensory complexity recorded in a myxobacterial genome.</title>
        <authorList>
            <person name="Goldman B.S."/>
            <person name="Nierman W.C."/>
            <person name="Kaiser D."/>
            <person name="Slater S.C."/>
            <person name="Durkin A.S."/>
            <person name="Eisen J.A."/>
            <person name="Ronning C.M."/>
            <person name="Barbazuk W.B."/>
            <person name="Blanchard M."/>
            <person name="Field C."/>
            <person name="Halling C."/>
            <person name="Hinkle G."/>
            <person name="Iartchuk O."/>
            <person name="Kim H.S."/>
            <person name="Mackenzie C."/>
            <person name="Madupu R."/>
            <person name="Miller N."/>
            <person name="Shvartsbeyn A."/>
            <person name="Sullivan S.A."/>
            <person name="Vaudin M."/>
            <person name="Wiegand R."/>
            <person name="Kaplan H.B."/>
        </authorList>
    </citation>
    <scope>NUCLEOTIDE SEQUENCE [LARGE SCALE GENOMIC DNA]</scope>
    <source>
        <strain evidence="16">DK1622</strain>
    </source>
</reference>
<comment type="cofactor">
    <cofactor evidence="1">
        <name>Ca(2+)</name>
        <dbReference type="ChEBI" id="CHEBI:29108"/>
    </cofactor>
</comment>
<evidence type="ECO:0000256" key="7">
    <source>
        <dbReference type="ARBA" id="ARBA00022821"/>
    </source>
</evidence>
<dbReference type="SUPFAM" id="SSF48113">
    <property type="entry name" value="Heme-dependent peroxidases"/>
    <property type="match status" value="1"/>
</dbReference>
<keyword evidence="5" id="KW-0479">Metal-binding</keyword>
<dbReference type="Proteomes" id="UP000002402">
    <property type="component" value="Chromosome"/>
</dbReference>
<evidence type="ECO:0000256" key="10">
    <source>
        <dbReference type="ARBA" id="ARBA00023002"/>
    </source>
</evidence>
<accession>Q1D1V4</accession>
<keyword evidence="11" id="KW-0408">Iron</keyword>
<keyword evidence="3 15" id="KW-0575">Peroxidase</keyword>
<evidence type="ECO:0000313" key="15">
    <source>
        <dbReference type="EMBL" id="ABF88938.1"/>
    </source>
</evidence>